<feature type="transmembrane region" description="Helical" evidence="4">
    <location>
        <begin position="198"/>
        <end position="220"/>
    </location>
</feature>
<dbReference type="PANTHER" id="PTHR24369">
    <property type="entry name" value="ANTIGEN BSP, PUTATIVE-RELATED"/>
    <property type="match status" value="1"/>
</dbReference>
<name>E4XMQ5_OIKDI</name>
<dbReference type="PROSITE" id="PS51450">
    <property type="entry name" value="LRR"/>
    <property type="match status" value="1"/>
</dbReference>
<keyword evidence="6" id="KW-1185">Reference proteome</keyword>
<dbReference type="InterPro" id="IPR003591">
    <property type="entry name" value="Leu-rich_rpt_typical-subtyp"/>
</dbReference>
<dbReference type="PANTHER" id="PTHR24369:SF210">
    <property type="entry name" value="CHAOPTIN-RELATED"/>
    <property type="match status" value="1"/>
</dbReference>
<sequence length="344" mass="38778">MERLTNLRMLDLAHNQLYSIERGTLRNLRSLTNIDLSGNNWWCDCFLSDLWEYLKSSGVHHGAQDSPKCRDPRNTSRRIDELNEEDFQCIPIEFELLKEKESIKLEINKFDMPSSPDVRVHLLDIQGNQSTSMVLTEASTVLETLEPSTAYRICIYNFYATESSHLPESMCSLVHTPQQEIDQSATMEAIPRSRQLELIVGIVTGLILMTVILAVYFVCWRNGHLAGHKKYHSPLAQSQNFIQSKSLDRKSGFNAAHSTTSTNFQLASIHSPGLELTADASKEFDVTLMLRNPILPEQHGSYHTHGACASDNTSDGAYHTMSSSIHQHHSVLHHSRADSIGVFV</sequence>
<evidence type="ECO:0000256" key="3">
    <source>
        <dbReference type="ARBA" id="ARBA00022737"/>
    </source>
</evidence>
<keyword evidence="4" id="KW-1133">Transmembrane helix</keyword>
<dbReference type="InterPro" id="IPR050541">
    <property type="entry name" value="LRR_TM_domain-containing"/>
</dbReference>
<keyword evidence="4" id="KW-0812">Transmembrane</keyword>
<evidence type="ECO:0000313" key="6">
    <source>
        <dbReference type="Proteomes" id="UP000001307"/>
    </source>
</evidence>
<reference evidence="5" key="1">
    <citation type="journal article" date="2010" name="Science">
        <title>Plasticity of animal genome architecture unmasked by rapid evolution of a pelagic tunicate.</title>
        <authorList>
            <person name="Denoeud F."/>
            <person name="Henriet S."/>
            <person name="Mungpakdee S."/>
            <person name="Aury J.M."/>
            <person name="Da Silva C."/>
            <person name="Brinkmann H."/>
            <person name="Mikhaleva J."/>
            <person name="Olsen L.C."/>
            <person name="Jubin C."/>
            <person name="Canestro C."/>
            <person name="Bouquet J.M."/>
            <person name="Danks G."/>
            <person name="Poulain J."/>
            <person name="Campsteijn C."/>
            <person name="Adamski M."/>
            <person name="Cross I."/>
            <person name="Yadetie F."/>
            <person name="Muffato M."/>
            <person name="Louis A."/>
            <person name="Butcher S."/>
            <person name="Tsagkogeorga G."/>
            <person name="Konrad A."/>
            <person name="Singh S."/>
            <person name="Jensen M.F."/>
            <person name="Cong E.H."/>
            <person name="Eikeseth-Otteraa H."/>
            <person name="Noel B."/>
            <person name="Anthouard V."/>
            <person name="Porcel B.M."/>
            <person name="Kachouri-Lafond R."/>
            <person name="Nishino A."/>
            <person name="Ugolini M."/>
            <person name="Chourrout P."/>
            <person name="Nishida H."/>
            <person name="Aasland R."/>
            <person name="Huzurbazar S."/>
            <person name="Westhof E."/>
            <person name="Delsuc F."/>
            <person name="Lehrach H."/>
            <person name="Reinhardt R."/>
            <person name="Weissenbach J."/>
            <person name="Roy S.W."/>
            <person name="Artiguenave F."/>
            <person name="Postlethwait J.H."/>
            <person name="Manak J.R."/>
            <person name="Thompson E.M."/>
            <person name="Jaillon O."/>
            <person name="Du Pasquier L."/>
            <person name="Boudinot P."/>
            <person name="Liberles D.A."/>
            <person name="Volff J.N."/>
            <person name="Philippe H."/>
            <person name="Lenhard B."/>
            <person name="Roest Crollius H."/>
            <person name="Wincker P."/>
            <person name="Chourrout D."/>
        </authorList>
    </citation>
    <scope>NUCLEOTIDE SEQUENCE [LARGE SCALE GENOMIC DNA]</scope>
</reference>
<gene>
    <name evidence="5" type="ORF">GSOID_T00015449001</name>
</gene>
<proteinExistence type="predicted"/>
<dbReference type="Gene3D" id="3.80.10.10">
    <property type="entry name" value="Ribonuclease Inhibitor"/>
    <property type="match status" value="1"/>
</dbReference>
<keyword evidence="4" id="KW-0472">Membrane</keyword>
<keyword evidence="3" id="KW-0677">Repeat</keyword>
<evidence type="ECO:0000256" key="4">
    <source>
        <dbReference type="SAM" id="Phobius"/>
    </source>
</evidence>
<dbReference type="EMBL" id="FN653079">
    <property type="protein sequence ID" value="CBY19797.1"/>
    <property type="molecule type" value="Genomic_DNA"/>
</dbReference>
<dbReference type="SUPFAM" id="SSF52058">
    <property type="entry name" value="L domain-like"/>
    <property type="match status" value="1"/>
</dbReference>
<dbReference type="Proteomes" id="UP000001307">
    <property type="component" value="Unassembled WGS sequence"/>
</dbReference>
<dbReference type="SMART" id="SM00369">
    <property type="entry name" value="LRR_TYP"/>
    <property type="match status" value="1"/>
</dbReference>
<protein>
    <recommendedName>
        <fullName evidence="7">LRRCT domain-containing protein</fullName>
    </recommendedName>
</protein>
<dbReference type="Pfam" id="PF13855">
    <property type="entry name" value="LRR_8"/>
    <property type="match status" value="1"/>
</dbReference>
<evidence type="ECO:0000313" key="5">
    <source>
        <dbReference type="EMBL" id="CBY19797.1"/>
    </source>
</evidence>
<keyword evidence="1" id="KW-0433">Leucine-rich repeat</keyword>
<dbReference type="AlphaFoldDB" id="E4XMQ5"/>
<evidence type="ECO:0000256" key="1">
    <source>
        <dbReference type="ARBA" id="ARBA00022614"/>
    </source>
</evidence>
<dbReference type="InterPro" id="IPR001611">
    <property type="entry name" value="Leu-rich_rpt"/>
</dbReference>
<dbReference type="OrthoDB" id="676979at2759"/>
<evidence type="ECO:0008006" key="7">
    <source>
        <dbReference type="Google" id="ProtNLM"/>
    </source>
</evidence>
<accession>E4XMQ5</accession>
<dbReference type="InterPro" id="IPR032675">
    <property type="entry name" value="LRR_dom_sf"/>
</dbReference>
<dbReference type="InParanoid" id="E4XMQ5"/>
<dbReference type="GO" id="GO:0005886">
    <property type="term" value="C:plasma membrane"/>
    <property type="evidence" value="ECO:0007669"/>
    <property type="project" value="TreeGrafter"/>
</dbReference>
<evidence type="ECO:0000256" key="2">
    <source>
        <dbReference type="ARBA" id="ARBA00022729"/>
    </source>
</evidence>
<organism evidence="5">
    <name type="scientific">Oikopleura dioica</name>
    <name type="common">Tunicate</name>
    <dbReference type="NCBI Taxonomy" id="34765"/>
    <lineage>
        <taxon>Eukaryota</taxon>
        <taxon>Metazoa</taxon>
        <taxon>Chordata</taxon>
        <taxon>Tunicata</taxon>
        <taxon>Appendicularia</taxon>
        <taxon>Copelata</taxon>
        <taxon>Oikopleuridae</taxon>
        <taxon>Oikopleura</taxon>
    </lineage>
</organism>
<keyword evidence="2" id="KW-0732">Signal</keyword>